<dbReference type="EMBL" id="LBSR01000005">
    <property type="protein sequence ID" value="KKQ23059.1"/>
    <property type="molecule type" value="Genomic_DNA"/>
</dbReference>
<dbReference type="GO" id="GO:0015969">
    <property type="term" value="P:guanosine tetraphosphate metabolic process"/>
    <property type="evidence" value="ECO:0007669"/>
    <property type="project" value="InterPro"/>
</dbReference>
<evidence type="ECO:0000256" key="1">
    <source>
        <dbReference type="ARBA" id="ARBA00025704"/>
    </source>
</evidence>
<dbReference type="InterPro" id="IPR043519">
    <property type="entry name" value="NT_sf"/>
</dbReference>
<dbReference type="InterPro" id="IPR012675">
    <property type="entry name" value="Beta-grasp_dom_sf"/>
</dbReference>
<dbReference type="SMART" id="SM00471">
    <property type="entry name" value="HDc"/>
    <property type="match status" value="1"/>
</dbReference>
<dbReference type="InterPro" id="IPR006674">
    <property type="entry name" value="HD_domain"/>
</dbReference>
<dbReference type="Pfam" id="PF04607">
    <property type="entry name" value="RelA_SpoT"/>
    <property type="match status" value="1"/>
</dbReference>
<dbReference type="SMART" id="SM00954">
    <property type="entry name" value="RelA_SpoT"/>
    <property type="match status" value="1"/>
</dbReference>
<dbReference type="CDD" id="cd00077">
    <property type="entry name" value="HDc"/>
    <property type="match status" value="1"/>
</dbReference>
<name>A0A0G0IFR4_9BACT</name>
<dbReference type="InterPro" id="IPR045865">
    <property type="entry name" value="ACT-like_dom_sf"/>
</dbReference>
<gene>
    <name evidence="6" type="ORF">US36_C0005G0010</name>
</gene>
<dbReference type="SUPFAM" id="SSF55021">
    <property type="entry name" value="ACT-like"/>
    <property type="match status" value="1"/>
</dbReference>
<comment type="function">
    <text evidence="2">In eubacteria ppGpp (guanosine 3'-diphosphate 5'-diphosphate) is a mediator of the stringent response that coordinates a variety of cellular activities in response to changes in nutritional abundance.</text>
</comment>
<dbReference type="InterPro" id="IPR004095">
    <property type="entry name" value="TGS"/>
</dbReference>
<dbReference type="CDD" id="cd05399">
    <property type="entry name" value="NT_Rel-Spo_like"/>
    <property type="match status" value="1"/>
</dbReference>
<dbReference type="Gene3D" id="3.10.20.30">
    <property type="match status" value="1"/>
</dbReference>
<dbReference type="Gene3D" id="3.30.460.10">
    <property type="entry name" value="Beta Polymerase, domain 2"/>
    <property type="match status" value="1"/>
</dbReference>
<organism evidence="6 7">
    <name type="scientific">Candidatus Wolfebacteria bacterium GW2011_GWC1_37_10</name>
    <dbReference type="NCBI Taxonomy" id="1619010"/>
    <lineage>
        <taxon>Bacteria</taxon>
        <taxon>Candidatus Wolfeibacteriota</taxon>
    </lineage>
</organism>
<dbReference type="InterPro" id="IPR033655">
    <property type="entry name" value="TGS_RelA/SpoT"/>
</dbReference>
<evidence type="ECO:0000259" key="4">
    <source>
        <dbReference type="PROSITE" id="PS51831"/>
    </source>
</evidence>
<sequence>MVVNVKNLLAEAQKTREFSKTDIGLIEKAFVVAQKAHQGQKRKSGEPYFNHSYNTALKLAEWQLDAKTVCAGLLHDVAEDTKTSLEEIKKEFGEEISFLVDGVTKLGKFKYRVENGKSNSANHVQLQAENIRKMLLAISQDLRVILIKLADRLHNMKTLSAIPIQKQKRIALETSEIYAPLAYRLGMQNLSGELEDLAFPYLYPDEYRWLIENVKEKYEEREKYLEKVKIVIEKNLKESGIEPEKIDFRAKRYSSLYKKLLHQNMNLEQIYDLVALRIIVKTVEECYSVLGIIHQLWPPMPGRIKDYIAMPKPNGYRSLHTTVLCLDNKPTELQIRTTEMHQEAENGIAAHWLYQQKKKGKDYLHKKPVFAEQKELAWVEQLRNWQKEFSDSEEFLQSLKIDFLKDRMFVMTPKGKVVDLPVNATPIDFAYAIHTDIGDHCVGARINNKIVPLDYQLQSGDLVEILTQKSKKPSESWLHSVKTNIAKKKIRAAIKEKEYSGLLKSAPVFEFKIVALDRIGLLKDISSIFYRSHINIQSTNTSSSGNYRTIKIRCEIDKEKAAKVVLKLKESIKEIKEVGYKIMK</sequence>
<evidence type="ECO:0000259" key="5">
    <source>
        <dbReference type="PROSITE" id="PS51880"/>
    </source>
</evidence>
<dbReference type="Gene3D" id="3.30.70.260">
    <property type="match status" value="1"/>
</dbReference>
<comment type="caution">
    <text evidence="6">The sequence shown here is derived from an EMBL/GenBank/DDBJ whole genome shotgun (WGS) entry which is preliminary data.</text>
</comment>
<dbReference type="SUPFAM" id="SSF109604">
    <property type="entry name" value="HD-domain/PDEase-like"/>
    <property type="match status" value="1"/>
</dbReference>
<dbReference type="PROSITE" id="PS51831">
    <property type="entry name" value="HD"/>
    <property type="match status" value="1"/>
</dbReference>
<feature type="domain" description="HD" evidence="4">
    <location>
        <begin position="48"/>
        <end position="156"/>
    </location>
</feature>
<dbReference type="FunFam" id="3.10.20.30:FF:000002">
    <property type="entry name" value="GTP pyrophosphokinase (RelA/SpoT)"/>
    <property type="match status" value="1"/>
</dbReference>
<dbReference type="SUPFAM" id="SSF81301">
    <property type="entry name" value="Nucleotidyltransferase"/>
    <property type="match status" value="1"/>
</dbReference>
<dbReference type="Proteomes" id="UP000034044">
    <property type="component" value="Unassembled WGS sequence"/>
</dbReference>
<dbReference type="FunFam" id="3.30.460.10:FF:000001">
    <property type="entry name" value="GTP pyrophosphokinase RelA"/>
    <property type="match status" value="1"/>
</dbReference>
<evidence type="ECO:0000313" key="7">
    <source>
        <dbReference type="Proteomes" id="UP000034044"/>
    </source>
</evidence>
<feature type="domain" description="TGS" evidence="5">
    <location>
        <begin position="406"/>
        <end position="467"/>
    </location>
</feature>
<comment type="similarity">
    <text evidence="2">Belongs to the relA/spoT family.</text>
</comment>
<dbReference type="FunFam" id="1.10.3210.10:FF:000001">
    <property type="entry name" value="GTP pyrophosphokinase RelA"/>
    <property type="match status" value="1"/>
</dbReference>
<dbReference type="SUPFAM" id="SSF81271">
    <property type="entry name" value="TGS-like"/>
    <property type="match status" value="1"/>
</dbReference>
<dbReference type="AlphaFoldDB" id="A0A0G0IFR4"/>
<dbReference type="InterPro" id="IPR002912">
    <property type="entry name" value="ACT_dom"/>
</dbReference>
<evidence type="ECO:0000259" key="3">
    <source>
        <dbReference type="PROSITE" id="PS51671"/>
    </source>
</evidence>
<accession>A0A0G0IFR4</accession>
<comment type="pathway">
    <text evidence="1">Purine metabolism.</text>
</comment>
<evidence type="ECO:0000313" key="6">
    <source>
        <dbReference type="EMBL" id="KKQ23059.1"/>
    </source>
</evidence>
<dbReference type="PROSITE" id="PS51880">
    <property type="entry name" value="TGS"/>
    <property type="match status" value="1"/>
</dbReference>
<dbReference type="PATRIC" id="fig|1619010.3.peg.209"/>
<dbReference type="CDD" id="cd01668">
    <property type="entry name" value="TGS_RSH"/>
    <property type="match status" value="1"/>
</dbReference>
<feature type="domain" description="ACT" evidence="3">
    <location>
        <begin position="510"/>
        <end position="584"/>
    </location>
</feature>
<dbReference type="NCBIfam" id="TIGR00691">
    <property type="entry name" value="spoT_relA"/>
    <property type="match status" value="1"/>
</dbReference>
<proteinExistence type="inferred from homology"/>
<protein>
    <submittedName>
        <fullName evidence="6">(P)ppGpp synthetase I, SpoT/RelA</fullName>
    </submittedName>
</protein>
<evidence type="ECO:0000256" key="2">
    <source>
        <dbReference type="RuleBase" id="RU003847"/>
    </source>
</evidence>
<dbReference type="InterPro" id="IPR004811">
    <property type="entry name" value="RelA/Spo_fam"/>
</dbReference>
<dbReference type="InterPro" id="IPR007685">
    <property type="entry name" value="RelA_SpoT"/>
</dbReference>
<dbReference type="GO" id="GO:0005886">
    <property type="term" value="C:plasma membrane"/>
    <property type="evidence" value="ECO:0007669"/>
    <property type="project" value="TreeGrafter"/>
</dbReference>
<dbReference type="InterPro" id="IPR003607">
    <property type="entry name" value="HD/PDEase_dom"/>
</dbReference>
<dbReference type="Gene3D" id="1.10.3210.10">
    <property type="entry name" value="Hypothetical protein af1432"/>
    <property type="match status" value="1"/>
</dbReference>
<dbReference type="Pfam" id="PF13328">
    <property type="entry name" value="HD_4"/>
    <property type="match status" value="1"/>
</dbReference>
<dbReference type="Pfam" id="PF02824">
    <property type="entry name" value="TGS"/>
    <property type="match status" value="1"/>
</dbReference>
<reference evidence="6 7" key="1">
    <citation type="journal article" date="2015" name="Nature">
        <title>rRNA introns, odd ribosomes, and small enigmatic genomes across a large radiation of phyla.</title>
        <authorList>
            <person name="Brown C.T."/>
            <person name="Hug L.A."/>
            <person name="Thomas B.C."/>
            <person name="Sharon I."/>
            <person name="Castelle C.J."/>
            <person name="Singh A."/>
            <person name="Wilkins M.J."/>
            <person name="Williams K.H."/>
            <person name="Banfield J.F."/>
        </authorList>
    </citation>
    <scope>NUCLEOTIDE SEQUENCE [LARGE SCALE GENOMIC DNA]</scope>
</reference>
<dbReference type="PANTHER" id="PTHR21262">
    <property type="entry name" value="GUANOSINE-3',5'-BIS DIPHOSPHATE 3'-PYROPHOSPHOHYDROLASE"/>
    <property type="match status" value="1"/>
</dbReference>
<dbReference type="PANTHER" id="PTHR21262:SF31">
    <property type="entry name" value="GTP PYROPHOSPHOKINASE"/>
    <property type="match status" value="1"/>
</dbReference>
<dbReference type="PROSITE" id="PS51671">
    <property type="entry name" value="ACT"/>
    <property type="match status" value="1"/>
</dbReference>
<dbReference type="InterPro" id="IPR012676">
    <property type="entry name" value="TGS-like"/>
</dbReference>